<proteinExistence type="predicted"/>
<dbReference type="AlphaFoldDB" id="X1QGM7"/>
<organism evidence="1">
    <name type="scientific">marine sediment metagenome</name>
    <dbReference type="NCBI Taxonomy" id="412755"/>
    <lineage>
        <taxon>unclassified sequences</taxon>
        <taxon>metagenomes</taxon>
        <taxon>ecological metagenomes</taxon>
    </lineage>
</organism>
<comment type="caution">
    <text evidence="1">The sequence shown here is derived from an EMBL/GenBank/DDBJ whole genome shotgun (WGS) entry which is preliminary data.</text>
</comment>
<name>X1QGM7_9ZZZZ</name>
<accession>X1QGM7</accession>
<dbReference type="EMBL" id="BARV01033181">
    <property type="protein sequence ID" value="GAI42429.1"/>
    <property type="molecule type" value="Genomic_DNA"/>
</dbReference>
<sequence length="248" mass="28409">MGIALWVVVENGAVGFETASVADLATASQAQSKPFQPTPATITFQGEDGNPALIDHTIVSSADPDYDWMNETNHFKTYFSTDAFGNTDNIKYQVGDAALTFRTLQSLKVGGKDIGFDDLIPITDEEETIKKGKKLTKTKFSYPKIYQDKTKDIYLDAEYSINSERLLEELVLNEYQDIQEISQEFTLENCYFEEEESGQINFYRKETKELLFFIPEPVMYEKENAEEKNYGLHYEINQISPDRYQLTK</sequence>
<gene>
    <name evidence="1" type="ORF">S06H3_52200</name>
</gene>
<feature type="non-terminal residue" evidence="1">
    <location>
        <position position="248"/>
    </location>
</feature>
<evidence type="ECO:0000313" key="1">
    <source>
        <dbReference type="EMBL" id="GAI42429.1"/>
    </source>
</evidence>
<protein>
    <submittedName>
        <fullName evidence="1">Uncharacterized protein</fullName>
    </submittedName>
</protein>
<reference evidence="1" key="1">
    <citation type="journal article" date="2014" name="Front. Microbiol.">
        <title>High frequency of phylogenetically diverse reductive dehalogenase-homologous genes in deep subseafloor sedimentary metagenomes.</title>
        <authorList>
            <person name="Kawai M."/>
            <person name="Futagami T."/>
            <person name="Toyoda A."/>
            <person name="Takaki Y."/>
            <person name="Nishi S."/>
            <person name="Hori S."/>
            <person name="Arai W."/>
            <person name="Tsubouchi T."/>
            <person name="Morono Y."/>
            <person name="Uchiyama I."/>
            <person name="Ito T."/>
            <person name="Fujiyama A."/>
            <person name="Inagaki F."/>
            <person name="Takami H."/>
        </authorList>
    </citation>
    <scope>NUCLEOTIDE SEQUENCE</scope>
    <source>
        <strain evidence="1">Expedition CK06-06</strain>
    </source>
</reference>